<evidence type="ECO:0000259" key="13">
    <source>
        <dbReference type="PROSITE" id="PS50089"/>
    </source>
</evidence>
<keyword evidence="9" id="KW-0862">Zinc</keyword>
<dbReference type="GO" id="GO:0061630">
    <property type="term" value="F:ubiquitin protein ligase activity"/>
    <property type="evidence" value="ECO:0007669"/>
    <property type="project" value="UniProtKB-EC"/>
</dbReference>
<dbReference type="Proteomes" id="UP000799753">
    <property type="component" value="Unassembled WGS sequence"/>
</dbReference>
<keyword evidence="8" id="KW-0833">Ubl conjugation pathway</keyword>
<feature type="compositionally biased region" description="Acidic residues" evidence="12">
    <location>
        <begin position="284"/>
        <end position="296"/>
    </location>
</feature>
<sequence length="469" mass="52580">MAGLDTEDERKEELETLQSIYPELDLDPAIPFAARIELLVAPSTPLPVTFAPEQDVQRLAYLPSLRLDIVLPAEYPAEAPPSVDISTTPSWLPATAIDSLRGEAKALWEEYGGGQMLFAYVSYLQEAADTAYGLAELTLPSSLKLGLLAYSARMKRELFDKETFDCEVCIEPKKGSACYRMQRCNHVFCIACLQDYYTNCIKEGDVDNVKCMSTECGGPKKKVRLISPKELLQIPLPRETVERYAKIKRKKKMEADPAIVYCPRSWCQGAMRTAKYPKITDVSQMDDSDSEADEPVEASQPQPSTGPEKRRIGVAGMDRLAVCEDCKLAFCQICLASWHGDFVRCEPRDSSQLTEDDQASLNYIMRNCSPCPTCAVPCQKSYGCNHMTCFQCKTHFCYLCAAWLSPDHPYGHFNDPKNKGCFQRLMDLAEGDMAQGDVQFGGRRGAEQIADFWEAEAMRIQMELNERDS</sequence>
<dbReference type="OrthoDB" id="1431934at2759"/>
<dbReference type="SUPFAM" id="SSF54495">
    <property type="entry name" value="UBC-like"/>
    <property type="match status" value="1"/>
</dbReference>
<dbReference type="Pfam" id="PF01485">
    <property type="entry name" value="IBR"/>
    <property type="match status" value="1"/>
</dbReference>
<evidence type="ECO:0000256" key="8">
    <source>
        <dbReference type="ARBA" id="ARBA00022786"/>
    </source>
</evidence>
<feature type="domain" description="RING-type" evidence="13">
    <location>
        <begin position="166"/>
        <end position="200"/>
    </location>
</feature>
<comment type="pathway">
    <text evidence="2">Protein modification; protein ubiquitination.</text>
</comment>
<keyword evidence="5" id="KW-0479">Metal-binding</keyword>
<dbReference type="InterPro" id="IPR002867">
    <property type="entry name" value="IBR_dom"/>
</dbReference>
<dbReference type="FunFam" id="1.20.120.1750:FF:000061">
    <property type="entry name" value="RBR-type E3 ubiquitin transferase"/>
    <property type="match status" value="1"/>
</dbReference>
<dbReference type="SMART" id="SM00647">
    <property type="entry name" value="IBR"/>
    <property type="match status" value="1"/>
</dbReference>
<feature type="region of interest" description="Disordered" evidence="12">
    <location>
        <begin position="282"/>
        <end position="310"/>
    </location>
</feature>
<evidence type="ECO:0000256" key="1">
    <source>
        <dbReference type="ARBA" id="ARBA00001798"/>
    </source>
</evidence>
<dbReference type="Gene3D" id="3.30.40.10">
    <property type="entry name" value="Zinc/RING finger domain, C3HC4 (zinc finger)"/>
    <property type="match status" value="1"/>
</dbReference>
<dbReference type="Pfam" id="PF22191">
    <property type="entry name" value="IBR_1"/>
    <property type="match status" value="1"/>
</dbReference>
<protein>
    <recommendedName>
        <fullName evidence="3">RBR-type E3 ubiquitin transferase</fullName>
        <ecNumber evidence="3">2.3.2.31</ecNumber>
    </recommendedName>
</protein>
<dbReference type="PROSITE" id="PS50089">
    <property type="entry name" value="ZF_RING_2"/>
    <property type="match status" value="1"/>
</dbReference>
<feature type="domain" description="RWD" evidence="14">
    <location>
        <begin position="12"/>
        <end position="131"/>
    </location>
</feature>
<dbReference type="AlphaFoldDB" id="A0A6A6S0Q5"/>
<dbReference type="CDD" id="cd23134">
    <property type="entry name" value="RING-HC_ITT1-like"/>
    <property type="match status" value="1"/>
</dbReference>
<dbReference type="GO" id="GO:0008270">
    <property type="term" value="F:zinc ion binding"/>
    <property type="evidence" value="ECO:0007669"/>
    <property type="project" value="UniProtKB-KW"/>
</dbReference>
<dbReference type="InterPro" id="IPR013083">
    <property type="entry name" value="Znf_RING/FYVE/PHD"/>
</dbReference>
<evidence type="ECO:0000256" key="6">
    <source>
        <dbReference type="ARBA" id="ARBA00022737"/>
    </source>
</evidence>
<dbReference type="CDD" id="cd20354">
    <property type="entry name" value="Rcat_RBR_RNF14"/>
    <property type="match status" value="1"/>
</dbReference>
<organism evidence="16 17">
    <name type="scientific">Massarina eburnea CBS 473.64</name>
    <dbReference type="NCBI Taxonomy" id="1395130"/>
    <lineage>
        <taxon>Eukaryota</taxon>
        <taxon>Fungi</taxon>
        <taxon>Dikarya</taxon>
        <taxon>Ascomycota</taxon>
        <taxon>Pezizomycotina</taxon>
        <taxon>Dothideomycetes</taxon>
        <taxon>Pleosporomycetidae</taxon>
        <taxon>Pleosporales</taxon>
        <taxon>Massarineae</taxon>
        <taxon>Massarinaceae</taxon>
        <taxon>Massarina</taxon>
    </lineage>
</organism>
<evidence type="ECO:0000259" key="15">
    <source>
        <dbReference type="PROSITE" id="PS51873"/>
    </source>
</evidence>
<dbReference type="PANTHER" id="PTHR11685">
    <property type="entry name" value="RBR FAMILY RING FINGER AND IBR DOMAIN-CONTAINING"/>
    <property type="match status" value="1"/>
</dbReference>
<dbReference type="Gene3D" id="3.10.110.10">
    <property type="entry name" value="Ubiquitin Conjugating Enzyme"/>
    <property type="match status" value="1"/>
</dbReference>
<evidence type="ECO:0000313" key="17">
    <source>
        <dbReference type="Proteomes" id="UP000799753"/>
    </source>
</evidence>
<dbReference type="InterPro" id="IPR006575">
    <property type="entry name" value="RWD_dom"/>
</dbReference>
<evidence type="ECO:0000259" key="14">
    <source>
        <dbReference type="PROSITE" id="PS50908"/>
    </source>
</evidence>
<dbReference type="EMBL" id="MU006784">
    <property type="protein sequence ID" value="KAF2640762.1"/>
    <property type="molecule type" value="Genomic_DNA"/>
</dbReference>
<proteinExistence type="inferred from homology"/>
<keyword evidence="17" id="KW-1185">Reference proteome</keyword>
<keyword evidence="7 11" id="KW-0863">Zinc-finger</keyword>
<dbReference type="Pfam" id="PF05773">
    <property type="entry name" value="RWD"/>
    <property type="match status" value="1"/>
</dbReference>
<dbReference type="SUPFAM" id="SSF57850">
    <property type="entry name" value="RING/U-box"/>
    <property type="match status" value="2"/>
</dbReference>
<accession>A0A6A6S0Q5</accession>
<dbReference type="InterPro" id="IPR044066">
    <property type="entry name" value="TRIAD_supradom"/>
</dbReference>
<dbReference type="PROSITE" id="PS51873">
    <property type="entry name" value="TRIAD"/>
    <property type="match status" value="1"/>
</dbReference>
<evidence type="ECO:0000256" key="2">
    <source>
        <dbReference type="ARBA" id="ARBA00004906"/>
    </source>
</evidence>
<dbReference type="InterPro" id="IPR047548">
    <property type="entry name" value="Rcat_RBR_RNF14"/>
</dbReference>
<dbReference type="InterPro" id="IPR016135">
    <property type="entry name" value="UBQ-conjugating_enzyme/RWD"/>
</dbReference>
<evidence type="ECO:0000256" key="4">
    <source>
        <dbReference type="ARBA" id="ARBA00022679"/>
    </source>
</evidence>
<comment type="catalytic activity">
    <reaction evidence="1">
        <text>[E2 ubiquitin-conjugating enzyme]-S-ubiquitinyl-L-cysteine + [acceptor protein]-L-lysine = [E2 ubiquitin-conjugating enzyme]-L-cysteine + [acceptor protein]-N(6)-ubiquitinyl-L-lysine.</text>
        <dbReference type="EC" id="2.3.2.31"/>
    </reaction>
</comment>
<dbReference type="Gene3D" id="1.20.120.1750">
    <property type="match status" value="1"/>
</dbReference>
<dbReference type="GO" id="GO:0016567">
    <property type="term" value="P:protein ubiquitination"/>
    <property type="evidence" value="ECO:0007669"/>
    <property type="project" value="InterPro"/>
</dbReference>
<dbReference type="CDD" id="cd23820">
    <property type="entry name" value="RWD_RNF14"/>
    <property type="match status" value="1"/>
</dbReference>
<evidence type="ECO:0000256" key="9">
    <source>
        <dbReference type="ARBA" id="ARBA00022833"/>
    </source>
</evidence>
<evidence type="ECO:0000256" key="12">
    <source>
        <dbReference type="SAM" id="MobiDB-lite"/>
    </source>
</evidence>
<keyword evidence="6" id="KW-0677">Repeat</keyword>
<dbReference type="InterPro" id="IPR031127">
    <property type="entry name" value="E3_UB_ligase_RBR"/>
</dbReference>
<keyword evidence="4" id="KW-0808">Transferase</keyword>
<feature type="domain" description="RING-type" evidence="15">
    <location>
        <begin position="162"/>
        <end position="425"/>
    </location>
</feature>
<dbReference type="EC" id="2.3.2.31" evidence="3"/>
<evidence type="ECO:0000256" key="5">
    <source>
        <dbReference type="ARBA" id="ARBA00022723"/>
    </source>
</evidence>
<dbReference type="PROSITE" id="PS00518">
    <property type="entry name" value="ZF_RING_1"/>
    <property type="match status" value="1"/>
</dbReference>
<gene>
    <name evidence="16" type="ORF">P280DRAFT_498599</name>
</gene>
<comment type="similarity">
    <text evidence="10">Belongs to the RBR family. RNF14 subfamily.</text>
</comment>
<reference evidence="16" key="1">
    <citation type="journal article" date="2020" name="Stud. Mycol.">
        <title>101 Dothideomycetes genomes: a test case for predicting lifestyles and emergence of pathogens.</title>
        <authorList>
            <person name="Haridas S."/>
            <person name="Albert R."/>
            <person name="Binder M."/>
            <person name="Bloem J."/>
            <person name="Labutti K."/>
            <person name="Salamov A."/>
            <person name="Andreopoulos B."/>
            <person name="Baker S."/>
            <person name="Barry K."/>
            <person name="Bills G."/>
            <person name="Bluhm B."/>
            <person name="Cannon C."/>
            <person name="Castanera R."/>
            <person name="Culley D."/>
            <person name="Daum C."/>
            <person name="Ezra D."/>
            <person name="Gonzalez J."/>
            <person name="Henrissat B."/>
            <person name="Kuo A."/>
            <person name="Liang C."/>
            <person name="Lipzen A."/>
            <person name="Lutzoni F."/>
            <person name="Magnuson J."/>
            <person name="Mondo S."/>
            <person name="Nolan M."/>
            <person name="Ohm R."/>
            <person name="Pangilinan J."/>
            <person name="Park H.-J."/>
            <person name="Ramirez L."/>
            <person name="Alfaro M."/>
            <person name="Sun H."/>
            <person name="Tritt A."/>
            <person name="Yoshinaga Y."/>
            <person name="Zwiers L.-H."/>
            <person name="Turgeon B."/>
            <person name="Goodwin S."/>
            <person name="Spatafora J."/>
            <person name="Crous P."/>
            <person name="Grigoriev I."/>
        </authorList>
    </citation>
    <scope>NUCLEOTIDE SEQUENCE</scope>
    <source>
        <strain evidence="16">CBS 473.64</strain>
    </source>
</reference>
<evidence type="ECO:0000313" key="16">
    <source>
        <dbReference type="EMBL" id="KAF2640762.1"/>
    </source>
</evidence>
<evidence type="ECO:0000256" key="11">
    <source>
        <dbReference type="PROSITE-ProRule" id="PRU00175"/>
    </source>
</evidence>
<evidence type="ECO:0000256" key="10">
    <source>
        <dbReference type="ARBA" id="ARBA00044508"/>
    </source>
</evidence>
<dbReference type="InterPro" id="IPR001841">
    <property type="entry name" value="Znf_RING"/>
</dbReference>
<dbReference type="InterPro" id="IPR017907">
    <property type="entry name" value="Znf_RING_CS"/>
</dbReference>
<dbReference type="FunFam" id="3.30.40.10:FF:000416">
    <property type="entry name" value="RBR-type E3 ubiquitin transferase"/>
    <property type="match status" value="1"/>
</dbReference>
<evidence type="ECO:0000256" key="7">
    <source>
        <dbReference type="ARBA" id="ARBA00022771"/>
    </source>
</evidence>
<dbReference type="SMART" id="SM00591">
    <property type="entry name" value="RWD"/>
    <property type="match status" value="1"/>
</dbReference>
<evidence type="ECO:0000256" key="3">
    <source>
        <dbReference type="ARBA" id="ARBA00012251"/>
    </source>
</evidence>
<name>A0A6A6S0Q5_9PLEO</name>
<dbReference type="PROSITE" id="PS50908">
    <property type="entry name" value="RWD"/>
    <property type="match status" value="1"/>
</dbReference>